<proteinExistence type="predicted"/>
<accession>A0A5J4WMN2</accession>
<comment type="caution">
    <text evidence="2">The sequence shown here is derived from an EMBL/GenBank/DDBJ whole genome shotgun (WGS) entry which is preliminary data.</text>
</comment>
<protein>
    <submittedName>
        <fullName evidence="2">Uncharacterized protein</fullName>
    </submittedName>
</protein>
<evidence type="ECO:0000256" key="1">
    <source>
        <dbReference type="SAM" id="MobiDB-lite"/>
    </source>
</evidence>
<name>A0A5J4WMN2_9EUKA</name>
<feature type="compositionally biased region" description="Basic and acidic residues" evidence="1">
    <location>
        <begin position="52"/>
        <end position="68"/>
    </location>
</feature>
<reference evidence="2 3" key="1">
    <citation type="submission" date="2019-03" db="EMBL/GenBank/DDBJ databases">
        <title>Single cell metagenomics reveals metabolic interactions within the superorganism composed of flagellate Streblomastix strix and complex community of Bacteroidetes bacteria on its surface.</title>
        <authorList>
            <person name="Treitli S.C."/>
            <person name="Kolisko M."/>
            <person name="Husnik F."/>
            <person name="Keeling P."/>
            <person name="Hampl V."/>
        </authorList>
    </citation>
    <scope>NUCLEOTIDE SEQUENCE [LARGE SCALE GENOMIC DNA]</scope>
    <source>
        <strain evidence="2">ST1C</strain>
    </source>
</reference>
<feature type="compositionally biased region" description="Polar residues" evidence="1">
    <location>
        <begin position="31"/>
        <end position="49"/>
    </location>
</feature>
<evidence type="ECO:0000313" key="3">
    <source>
        <dbReference type="Proteomes" id="UP000324800"/>
    </source>
</evidence>
<dbReference type="EMBL" id="SNRW01001634">
    <property type="protein sequence ID" value="KAA6395625.1"/>
    <property type="molecule type" value="Genomic_DNA"/>
</dbReference>
<dbReference type="AlphaFoldDB" id="A0A5J4WMN2"/>
<sequence length="96" mass="11020">MESSNIINKVNKTSALNNRKTKNSDPDHSTLKSQKQSSRRTMQTIQVRRQQTKGEDFSTDISSDKLEPNNRLIPTTLQQITAKIHVGNRRTRRNSN</sequence>
<feature type="compositionally biased region" description="Polar residues" evidence="1">
    <location>
        <begin position="1"/>
        <end position="18"/>
    </location>
</feature>
<organism evidence="2 3">
    <name type="scientific">Streblomastix strix</name>
    <dbReference type="NCBI Taxonomy" id="222440"/>
    <lineage>
        <taxon>Eukaryota</taxon>
        <taxon>Metamonada</taxon>
        <taxon>Preaxostyla</taxon>
        <taxon>Oxymonadida</taxon>
        <taxon>Streblomastigidae</taxon>
        <taxon>Streblomastix</taxon>
    </lineage>
</organism>
<evidence type="ECO:0000313" key="2">
    <source>
        <dbReference type="EMBL" id="KAA6395625.1"/>
    </source>
</evidence>
<gene>
    <name evidence="2" type="ORF">EZS28_008849</name>
</gene>
<feature type="region of interest" description="Disordered" evidence="1">
    <location>
        <begin position="1"/>
        <end position="68"/>
    </location>
</feature>
<dbReference type="Proteomes" id="UP000324800">
    <property type="component" value="Unassembled WGS sequence"/>
</dbReference>